<dbReference type="EMBL" id="LT629688">
    <property type="protein sequence ID" value="SDD18740.1"/>
    <property type="molecule type" value="Genomic_DNA"/>
</dbReference>
<gene>
    <name evidence="1" type="ORF">SAMN04489747_0388</name>
</gene>
<evidence type="ECO:0008006" key="3">
    <source>
        <dbReference type="Google" id="ProtNLM"/>
    </source>
</evidence>
<dbReference type="RefSeq" id="WP_157676920.1">
    <property type="nucleotide sequence ID" value="NZ_LT629688.1"/>
</dbReference>
<evidence type="ECO:0000313" key="1">
    <source>
        <dbReference type="EMBL" id="SDD18740.1"/>
    </source>
</evidence>
<dbReference type="Pfam" id="PF18855">
    <property type="entry name" value="baeRF_family11"/>
    <property type="match status" value="1"/>
</dbReference>
<protein>
    <recommendedName>
        <fullName evidence="3">Peptide chain release factor 1 (ERF1)</fullName>
    </recommendedName>
</protein>
<evidence type="ECO:0000313" key="2">
    <source>
        <dbReference type="Proteomes" id="UP000198546"/>
    </source>
</evidence>
<dbReference type="AlphaFoldDB" id="A0A1G6SPB1"/>
<sequence length="374" mass="40509">MLTVDPLTPEDINQLLDARDPASVTIYLESSPVPAQQEGARIALRNAAGEAEKELVAGGCAPKEAAAVVAPVRELSEQLSFWEHQGASIALFAAAGELRSFRMASRLRPHVATGDRFDVGALLRAVTFRNGAHLLAVAAHDVKLYELTADRRAEEVHLDLDLDELSATLAVTDNHGQADMRAAPSDRTQRERFAGLVQRAVLPTVRRTGLPLVITGAPDLVAAYRTVNEYDQLLEDGLDVHPSSLEVDDVDARTREVLDTHYSHELAGWRELFGTRRSAGRATTDLTEVAKAATMGAVEELWFDMDVAQEGRLAEDGEPELVDEGGPDTYNVVDEIAARVLRAGGTVRAVREKDLLDDSPVAAVLRFPKESAGL</sequence>
<name>A0A1G6SPB1_9ACTN</name>
<accession>A0A1G6SPB1</accession>
<proteinExistence type="predicted"/>
<dbReference type="OrthoDB" id="4393931at2"/>
<organism evidence="1 2">
    <name type="scientific">Auraticoccus monumenti</name>
    <dbReference type="NCBI Taxonomy" id="675864"/>
    <lineage>
        <taxon>Bacteria</taxon>
        <taxon>Bacillati</taxon>
        <taxon>Actinomycetota</taxon>
        <taxon>Actinomycetes</taxon>
        <taxon>Propionibacteriales</taxon>
        <taxon>Propionibacteriaceae</taxon>
        <taxon>Auraticoccus</taxon>
    </lineage>
</organism>
<dbReference type="Proteomes" id="UP000198546">
    <property type="component" value="Chromosome i"/>
</dbReference>
<dbReference type="InterPro" id="IPR041638">
    <property type="entry name" value="BaeRF_family11"/>
</dbReference>
<dbReference type="STRING" id="675864.SAMN04489747_0388"/>
<reference evidence="1 2" key="1">
    <citation type="submission" date="2016-10" db="EMBL/GenBank/DDBJ databases">
        <authorList>
            <person name="de Groot N.N."/>
        </authorList>
    </citation>
    <scope>NUCLEOTIDE SEQUENCE [LARGE SCALE GENOMIC DNA]</scope>
    <source>
        <strain evidence="1 2">MON 2.2</strain>
    </source>
</reference>
<keyword evidence="2" id="KW-1185">Reference proteome</keyword>